<dbReference type="KEGG" id="nps:KRR39_08060"/>
<sequence>MTNDSAGIDGNIVVGYGSTVSGQRPFAYDLAAASPAMRDLGSLGGTYAGDIRIVGNLVFGYSTTATGDQHPFVYDLAAANPVMRDLGTLGGKIGTATDVSGSRVVGWSQTAAGNRHAFVYDLAAANPVMRDLGVLPGAHDSTPGALVGDTLYGGSGHAFSLDLADQSARMLDLGTISGPEGGAALQVAGGDFVYGMSSRAGDGAGRPVVYDPTAAAPELVDLPGGAFVRAADGNGAVGDSGVWTVSRTTAPSVRFTATTPRVQESARRATITVVRAGDATRPVTAHYTTRQLAGTPPVRYHAEAAAAGRDYRSTSGTVRFATGQTSAQFSVPIINDGSGEGAETFMVVLDSAQLASGAGSGADAGTPLAVGTPNTAAVVIATSDQRPGALVSRRSASQGFVGNNVYNLTGKKQTVTVDARRRHTRSVWVKVANDGNTLSTLTFRAAAAPSRTTVRYFSGQVDVTRQIRSTAGFRLPTAPHASHVLRVQVTASKRATAGSRKVVSVSGELARGRHPSRRRARSRPRAPPTQSPRSRPETTQRYVSRPTTRCCAPWRQRSTSTSPERCCGSRQRCSVERLGGVEFYRRSIQTK</sequence>
<name>A0A975Y1M8_9ACTN</name>
<evidence type="ECO:0000259" key="3">
    <source>
        <dbReference type="SMART" id="SM00237"/>
    </source>
</evidence>
<feature type="region of interest" description="Disordered" evidence="2">
    <location>
        <begin position="495"/>
        <end position="548"/>
    </location>
</feature>
<dbReference type="AlphaFoldDB" id="A0A975Y1M8"/>
<dbReference type="GO" id="GO:0007154">
    <property type="term" value="P:cell communication"/>
    <property type="evidence" value="ECO:0007669"/>
    <property type="project" value="InterPro"/>
</dbReference>
<dbReference type="InterPro" id="IPR003644">
    <property type="entry name" value="Calx_beta"/>
</dbReference>
<evidence type="ECO:0000313" key="5">
    <source>
        <dbReference type="Proteomes" id="UP000683575"/>
    </source>
</evidence>
<accession>A0A975Y1M8</accession>
<dbReference type="NCBIfam" id="TIGR02913">
    <property type="entry name" value="HAF_rpt"/>
    <property type="match status" value="2"/>
</dbReference>
<keyword evidence="1" id="KW-0813">Transport</keyword>
<evidence type="ECO:0000256" key="1">
    <source>
        <dbReference type="ARBA" id="ARBA00023065"/>
    </source>
</evidence>
<dbReference type="GO" id="GO:0016020">
    <property type="term" value="C:membrane"/>
    <property type="evidence" value="ECO:0007669"/>
    <property type="project" value="InterPro"/>
</dbReference>
<protein>
    <recommendedName>
        <fullName evidence="3">Calx-beta domain-containing protein</fullName>
    </recommendedName>
</protein>
<dbReference type="GO" id="GO:0030001">
    <property type="term" value="P:metal ion transport"/>
    <property type="evidence" value="ECO:0007669"/>
    <property type="project" value="TreeGrafter"/>
</dbReference>
<dbReference type="PANTHER" id="PTHR11878">
    <property type="entry name" value="SODIUM/CALCIUM EXCHANGER"/>
    <property type="match status" value="1"/>
</dbReference>
<dbReference type="Pfam" id="PF03160">
    <property type="entry name" value="Calx-beta"/>
    <property type="match status" value="1"/>
</dbReference>
<feature type="compositionally biased region" description="Polar residues" evidence="2">
    <location>
        <begin position="537"/>
        <end position="547"/>
    </location>
</feature>
<dbReference type="RefSeq" id="WP_216941528.1">
    <property type="nucleotide sequence ID" value="NZ_CP077062.1"/>
</dbReference>
<proteinExistence type="predicted"/>
<feature type="domain" description="Calx-beta" evidence="3">
    <location>
        <begin position="240"/>
        <end position="350"/>
    </location>
</feature>
<gene>
    <name evidence="4" type="ORF">KRR39_08060</name>
</gene>
<organism evidence="4 5">
    <name type="scientific">Nocardioides panacis</name>
    <dbReference type="NCBI Taxonomy" id="2849501"/>
    <lineage>
        <taxon>Bacteria</taxon>
        <taxon>Bacillati</taxon>
        <taxon>Actinomycetota</taxon>
        <taxon>Actinomycetes</taxon>
        <taxon>Propionibacteriales</taxon>
        <taxon>Nocardioidaceae</taxon>
        <taxon>Nocardioides</taxon>
    </lineage>
</organism>
<dbReference type="EMBL" id="CP077062">
    <property type="protein sequence ID" value="QWZ09682.1"/>
    <property type="molecule type" value="Genomic_DNA"/>
</dbReference>
<feature type="compositionally biased region" description="Basic residues" evidence="2">
    <location>
        <begin position="512"/>
        <end position="524"/>
    </location>
</feature>
<dbReference type="InterPro" id="IPR051171">
    <property type="entry name" value="CaCA"/>
</dbReference>
<dbReference type="SMART" id="SM00237">
    <property type="entry name" value="Calx_beta"/>
    <property type="match status" value="1"/>
</dbReference>
<evidence type="ECO:0000256" key="2">
    <source>
        <dbReference type="SAM" id="MobiDB-lite"/>
    </source>
</evidence>
<reference evidence="4" key="1">
    <citation type="submission" date="2021-06" db="EMBL/GenBank/DDBJ databases">
        <title>Complete genome sequence of Nocardioides sp. G188.</title>
        <authorList>
            <person name="Im W.-T."/>
        </authorList>
    </citation>
    <scope>NUCLEOTIDE SEQUENCE</scope>
    <source>
        <strain evidence="4">G188</strain>
    </source>
</reference>
<dbReference type="PANTHER" id="PTHR11878:SF65">
    <property type="entry name" value="NA_CA-EXCHANGE PROTEIN, ISOFORM G"/>
    <property type="match status" value="1"/>
</dbReference>
<evidence type="ECO:0000313" key="4">
    <source>
        <dbReference type="EMBL" id="QWZ09682.1"/>
    </source>
</evidence>
<keyword evidence="5" id="KW-1185">Reference proteome</keyword>
<dbReference type="InterPro" id="IPR014262">
    <property type="entry name" value="HAF_rpt"/>
</dbReference>
<dbReference type="Proteomes" id="UP000683575">
    <property type="component" value="Chromosome"/>
</dbReference>
<keyword evidence="1" id="KW-0406">Ion transport</keyword>